<dbReference type="Pfam" id="PF01136">
    <property type="entry name" value="Peptidase_U32"/>
    <property type="match status" value="1"/>
</dbReference>
<evidence type="ECO:0000313" key="2">
    <source>
        <dbReference type="EMBL" id="PAU81681.1"/>
    </source>
</evidence>
<name>A0A2A2F7Z8_9GAMM</name>
<gene>
    <name evidence="1" type="primary">ubiV</name>
    <name evidence="2" type="ORF">CK501_00580</name>
</gene>
<accession>A0A2A2F7Z8</accession>
<comment type="subunit">
    <text evidence="1">Forms a heterodimer with UbiU.</text>
</comment>
<dbReference type="InterPro" id="IPR043693">
    <property type="entry name" value="UbiV"/>
</dbReference>
<comment type="function">
    <text evidence="1">Required for O(2)-independent ubiquinone (coenzyme Q) biosynthesis. Together with UbiU, is essential for the C6-hydroxylation reaction in the oxygen-independent ubiquinone biosynthesis pathway.</text>
</comment>
<feature type="binding site" evidence="1">
    <location>
        <position position="195"/>
    </location>
    <ligand>
        <name>[4Fe-4S] cluster</name>
        <dbReference type="ChEBI" id="CHEBI:49883"/>
    </ligand>
</feature>
<dbReference type="GO" id="GO:0006744">
    <property type="term" value="P:ubiquinone biosynthetic process"/>
    <property type="evidence" value="ECO:0007669"/>
    <property type="project" value="UniProtKB-UniRule"/>
</dbReference>
<feature type="binding site" evidence="1">
    <location>
        <position position="39"/>
    </location>
    <ligand>
        <name>[4Fe-4S] cluster</name>
        <dbReference type="ChEBI" id="CHEBI:49883"/>
    </ligand>
</feature>
<dbReference type="PANTHER" id="PTHR30217:SF11">
    <property type="entry name" value="UBIQUINONE BIOSYNTHESIS PROTEIN UBIV"/>
    <property type="match status" value="1"/>
</dbReference>
<reference evidence="2 3" key="1">
    <citation type="submission" date="2017-08" db="EMBL/GenBank/DDBJ databases">
        <title>Halovibrio sewagensis sp. nov., isolated from wastewater of high salinity.</title>
        <authorList>
            <person name="Dong X."/>
            <person name="Zhang G."/>
        </authorList>
    </citation>
    <scope>NUCLEOTIDE SEQUENCE [LARGE SCALE GENOMIC DNA]</scope>
    <source>
        <strain evidence="2 3">YL5-2</strain>
    </source>
</reference>
<keyword evidence="1" id="KW-0408">Iron</keyword>
<keyword evidence="1" id="KW-0411">Iron-sulfur</keyword>
<comment type="pathway">
    <text evidence="1">Cofactor biosynthesis; ubiquinone biosynthesis.</text>
</comment>
<dbReference type="NCBIfam" id="NF011991">
    <property type="entry name" value="PRK15447.1"/>
    <property type="match status" value="1"/>
</dbReference>
<dbReference type="OrthoDB" id="8523349at2"/>
<organism evidence="2 3">
    <name type="scientific">Halovibrio salipaludis</name>
    <dbReference type="NCBI Taxonomy" id="2032626"/>
    <lineage>
        <taxon>Bacteria</taxon>
        <taxon>Pseudomonadati</taxon>
        <taxon>Pseudomonadota</taxon>
        <taxon>Gammaproteobacteria</taxon>
        <taxon>Oceanospirillales</taxon>
        <taxon>Halomonadaceae</taxon>
        <taxon>Halovibrio</taxon>
    </lineage>
</organism>
<evidence type="ECO:0000313" key="3">
    <source>
        <dbReference type="Proteomes" id="UP000218896"/>
    </source>
</evidence>
<feature type="binding site" evidence="1">
    <location>
        <position position="191"/>
    </location>
    <ligand>
        <name>[4Fe-4S] cluster</name>
        <dbReference type="ChEBI" id="CHEBI:49883"/>
    </ligand>
</feature>
<protein>
    <recommendedName>
        <fullName evidence="1">Ubiquinone biosynthesis protein UbiV</fullName>
    </recommendedName>
</protein>
<dbReference type="AlphaFoldDB" id="A0A2A2F7Z8"/>
<comment type="similarity">
    <text evidence="1">Belongs to the peptidase U32 family. UbiV subfamily.</text>
</comment>
<dbReference type="InterPro" id="IPR051454">
    <property type="entry name" value="RNA/ubiquinone_mod_enzymes"/>
</dbReference>
<dbReference type="InterPro" id="IPR001539">
    <property type="entry name" value="Peptidase_U32"/>
</dbReference>
<dbReference type="GO" id="GO:0046872">
    <property type="term" value="F:metal ion binding"/>
    <property type="evidence" value="ECO:0007669"/>
    <property type="project" value="UniProtKB-KW"/>
</dbReference>
<keyword evidence="1" id="KW-0831">Ubiquinone biosynthesis</keyword>
<keyword evidence="1" id="KW-0479">Metal-binding</keyword>
<comment type="cofactor">
    <cofactor evidence="1">
        <name>[4Fe-4S] cluster</name>
        <dbReference type="ChEBI" id="CHEBI:49883"/>
    </cofactor>
</comment>
<proteinExistence type="inferred from homology"/>
<dbReference type="HAMAP" id="MF_02233">
    <property type="entry name" value="UbiV"/>
    <property type="match status" value="1"/>
</dbReference>
<keyword evidence="1" id="KW-0004">4Fe-4S</keyword>
<dbReference type="PANTHER" id="PTHR30217">
    <property type="entry name" value="PEPTIDASE U32 FAMILY"/>
    <property type="match status" value="1"/>
</dbReference>
<keyword evidence="3" id="KW-1185">Reference proteome</keyword>
<dbReference type="Proteomes" id="UP000218896">
    <property type="component" value="Unassembled WGS sequence"/>
</dbReference>
<sequence>MKLSLGPILWYWPRQDVLNFYAEAAEWPVETIYLGEVVCSRRRDMKVADWVDLARDLRGCGKEVVLSSQTLIESEADLRTLRRIRDNGEFLVEANDQSALNMVIEAGLPFVTGPSMNVYNPATLRVLLRRGLQRWCLPVELSRDTLADMQATLYEQSLHAPVEVFAWGFLPLAWSSRCFTARYYGKPKDRCEFVCQQHPDGLALKSREHQDVFRLNGTSTLSGARYDLMRELPDMQRLGVDTVRLSPEHEGMAEVVARFDRARQGDMPERHPLHLAEAPPCDGYWYGRPGMDWSWTP</sequence>
<dbReference type="EMBL" id="NSKD01000001">
    <property type="protein sequence ID" value="PAU81681.1"/>
    <property type="molecule type" value="Genomic_DNA"/>
</dbReference>
<comment type="caution">
    <text evidence="2">The sequence shown here is derived from an EMBL/GenBank/DDBJ whole genome shotgun (WGS) entry which is preliminary data.</text>
</comment>
<dbReference type="GO" id="GO:0051539">
    <property type="term" value="F:4 iron, 4 sulfur cluster binding"/>
    <property type="evidence" value="ECO:0007669"/>
    <property type="project" value="UniProtKB-UniRule"/>
</dbReference>
<feature type="binding site" evidence="1">
    <location>
        <position position="178"/>
    </location>
    <ligand>
        <name>[4Fe-4S] cluster</name>
        <dbReference type="ChEBI" id="CHEBI:49883"/>
    </ligand>
</feature>
<evidence type="ECO:0000256" key="1">
    <source>
        <dbReference type="HAMAP-Rule" id="MF_02233"/>
    </source>
</evidence>
<dbReference type="UniPathway" id="UPA00232"/>